<dbReference type="AlphaFoldDB" id="A0A917X4U3"/>
<keyword evidence="2" id="KW-0812">Transmembrane</keyword>
<keyword evidence="6" id="KW-1185">Reference proteome</keyword>
<evidence type="ECO:0000313" key="5">
    <source>
        <dbReference type="EMBL" id="GGM66953.1"/>
    </source>
</evidence>
<evidence type="ECO:0000256" key="1">
    <source>
        <dbReference type="SAM" id="MobiDB-lite"/>
    </source>
</evidence>
<dbReference type="NCBIfam" id="NF033564">
    <property type="entry name" value="transpos_ISAs1"/>
    <property type="match status" value="1"/>
</dbReference>
<dbReference type="Pfam" id="PF13808">
    <property type="entry name" value="DDE_Tnp_1_assoc"/>
    <property type="match status" value="1"/>
</dbReference>
<protein>
    <submittedName>
        <fullName evidence="5">ISAs1 family transposase</fullName>
    </submittedName>
</protein>
<proteinExistence type="predicted"/>
<dbReference type="InterPro" id="IPR002559">
    <property type="entry name" value="Transposase_11"/>
</dbReference>
<feature type="domain" description="H repeat-associated protein N-terminal" evidence="4">
    <location>
        <begin position="28"/>
        <end position="119"/>
    </location>
</feature>
<feature type="region of interest" description="Disordered" evidence="1">
    <location>
        <begin position="122"/>
        <end position="145"/>
    </location>
</feature>
<dbReference type="PANTHER" id="PTHR30298">
    <property type="entry name" value="H REPEAT-ASSOCIATED PREDICTED TRANSPOSASE"/>
    <property type="match status" value="1"/>
</dbReference>
<feature type="domain" description="Transposase IS4-like" evidence="3">
    <location>
        <begin position="189"/>
        <end position="378"/>
    </location>
</feature>
<reference evidence="5" key="2">
    <citation type="submission" date="2020-09" db="EMBL/GenBank/DDBJ databases">
        <authorList>
            <person name="Sun Q."/>
            <person name="Zhou Y."/>
        </authorList>
    </citation>
    <scope>NUCLEOTIDE SEQUENCE</scope>
    <source>
        <strain evidence="5">CGMCC 4.7312</strain>
    </source>
</reference>
<dbReference type="Pfam" id="PF01609">
    <property type="entry name" value="DDE_Tnp_1"/>
    <property type="match status" value="1"/>
</dbReference>
<name>A0A917X4U3_9ACTN</name>
<dbReference type="GO" id="GO:0003677">
    <property type="term" value="F:DNA binding"/>
    <property type="evidence" value="ECO:0007669"/>
    <property type="project" value="InterPro"/>
</dbReference>
<dbReference type="GO" id="GO:0006313">
    <property type="term" value="P:DNA transposition"/>
    <property type="evidence" value="ECO:0007669"/>
    <property type="project" value="InterPro"/>
</dbReference>
<dbReference type="InterPro" id="IPR047647">
    <property type="entry name" value="ISAs1_transpos"/>
</dbReference>
<gene>
    <name evidence="5" type="ORF">GCM10011608_60300</name>
</gene>
<dbReference type="GO" id="GO:0004803">
    <property type="term" value="F:transposase activity"/>
    <property type="evidence" value="ECO:0007669"/>
    <property type="project" value="InterPro"/>
</dbReference>
<feature type="transmembrane region" description="Helical" evidence="2">
    <location>
        <begin position="47"/>
        <end position="72"/>
    </location>
</feature>
<keyword evidence="2" id="KW-1133">Transmembrane helix</keyword>
<reference evidence="5" key="1">
    <citation type="journal article" date="2014" name="Int. J. Syst. Evol. Microbiol.">
        <title>Complete genome sequence of Corynebacterium casei LMG S-19264T (=DSM 44701T), isolated from a smear-ripened cheese.</title>
        <authorList>
            <consortium name="US DOE Joint Genome Institute (JGI-PGF)"/>
            <person name="Walter F."/>
            <person name="Albersmeier A."/>
            <person name="Kalinowski J."/>
            <person name="Ruckert C."/>
        </authorList>
    </citation>
    <scope>NUCLEOTIDE SEQUENCE</scope>
    <source>
        <strain evidence="5">CGMCC 4.7312</strain>
    </source>
</reference>
<dbReference type="RefSeq" id="WP_189050539.1">
    <property type="nucleotide sequence ID" value="NZ_BMNB01000054.1"/>
</dbReference>
<organism evidence="5 6">
    <name type="scientific">Micromonospora sonchi</name>
    <dbReference type="NCBI Taxonomy" id="1763543"/>
    <lineage>
        <taxon>Bacteria</taxon>
        <taxon>Bacillati</taxon>
        <taxon>Actinomycetota</taxon>
        <taxon>Actinomycetes</taxon>
        <taxon>Micromonosporales</taxon>
        <taxon>Micromonosporaceae</taxon>
        <taxon>Micromonospora</taxon>
    </lineage>
</organism>
<dbReference type="InterPro" id="IPR032806">
    <property type="entry name" value="YbfD_N"/>
</dbReference>
<dbReference type="PANTHER" id="PTHR30298:SF0">
    <property type="entry name" value="PROTEIN YBFL-RELATED"/>
    <property type="match status" value="1"/>
</dbReference>
<dbReference type="Proteomes" id="UP000608890">
    <property type="component" value="Unassembled WGS sequence"/>
</dbReference>
<evidence type="ECO:0000259" key="3">
    <source>
        <dbReference type="Pfam" id="PF01609"/>
    </source>
</evidence>
<dbReference type="EMBL" id="BMNB01000054">
    <property type="protein sequence ID" value="GGM66953.1"/>
    <property type="molecule type" value="Genomic_DNA"/>
</dbReference>
<evidence type="ECO:0000259" key="4">
    <source>
        <dbReference type="Pfam" id="PF13808"/>
    </source>
</evidence>
<accession>A0A917X4U3</accession>
<comment type="caution">
    <text evidence="5">The sequence shown here is derived from an EMBL/GenBank/DDBJ whole genome shotgun (WGS) entry which is preliminary data.</text>
</comment>
<evidence type="ECO:0000313" key="6">
    <source>
        <dbReference type="Proteomes" id="UP000608890"/>
    </source>
</evidence>
<keyword evidence="2" id="KW-0472">Membrane</keyword>
<sequence length="410" mass="43321">MVQCVMPDADVASVAGVPVGQACGDLLELLAGVSDGRSSQGRDHPAAVVLALVAAATVAGMSGYTAMAGWVADVPPAVLTDLYLRAGALPVGRPSRSTIWRVCTDTDAQALDTAIAAWTAARRSGPAPVTSPRNTGERTPDPRPAGLLRLDGKTVRGAVNADGSQLHLLAALAGSAEPGTPAVVIGQTEVTGAKTNEPATARDLLTSLNIEGSTVTADALHTVKATAELIHSRGGQFVFPVKENRQALFDALNALPWQNTPIADNRVDTGHGRITRRTIQVLPAPPDLPFPHVNQVWLIERYVTDTTGAHLSAAAQLGVASHTPEQATPAQIAAWNQGHWAIESLHWIRDTCYREDHSRVRARSGPRVLASLRNLAINALRLAGRCDITEATRWASRNMTRPFTILGLTS</sequence>
<dbReference type="InterPro" id="IPR051698">
    <property type="entry name" value="Transposase_11-like"/>
</dbReference>
<evidence type="ECO:0000256" key="2">
    <source>
        <dbReference type="SAM" id="Phobius"/>
    </source>
</evidence>